<name>B9SEZ4_RICCO</name>
<sequence>MNLLNSWVNRTGLEDRQQMELESSDFAVELKFVPCQPPLNYIHYVYLADFGRKLASVL</sequence>
<dbReference type="InParanoid" id="B9SEZ4"/>
<protein>
    <submittedName>
        <fullName evidence="1">Uncharacterized protein</fullName>
    </submittedName>
</protein>
<accession>B9SEZ4</accession>
<organism evidence="1 2">
    <name type="scientific">Ricinus communis</name>
    <name type="common">Castor bean</name>
    <dbReference type="NCBI Taxonomy" id="3988"/>
    <lineage>
        <taxon>Eukaryota</taxon>
        <taxon>Viridiplantae</taxon>
        <taxon>Streptophyta</taxon>
        <taxon>Embryophyta</taxon>
        <taxon>Tracheophyta</taxon>
        <taxon>Spermatophyta</taxon>
        <taxon>Magnoliopsida</taxon>
        <taxon>eudicotyledons</taxon>
        <taxon>Gunneridae</taxon>
        <taxon>Pentapetalae</taxon>
        <taxon>rosids</taxon>
        <taxon>fabids</taxon>
        <taxon>Malpighiales</taxon>
        <taxon>Euphorbiaceae</taxon>
        <taxon>Acalyphoideae</taxon>
        <taxon>Acalypheae</taxon>
        <taxon>Ricinus</taxon>
    </lineage>
</organism>
<keyword evidence="2" id="KW-1185">Reference proteome</keyword>
<reference evidence="2" key="1">
    <citation type="journal article" date="2010" name="Nat. Biotechnol.">
        <title>Draft genome sequence of the oilseed species Ricinus communis.</title>
        <authorList>
            <person name="Chan A.P."/>
            <person name="Crabtree J."/>
            <person name="Zhao Q."/>
            <person name="Lorenzi H."/>
            <person name="Orvis J."/>
            <person name="Puiu D."/>
            <person name="Melake-Berhan A."/>
            <person name="Jones K.M."/>
            <person name="Redman J."/>
            <person name="Chen G."/>
            <person name="Cahoon E.B."/>
            <person name="Gedil M."/>
            <person name="Stanke M."/>
            <person name="Haas B.J."/>
            <person name="Wortman J.R."/>
            <person name="Fraser-Liggett C.M."/>
            <person name="Ravel J."/>
            <person name="Rabinowicz P.D."/>
        </authorList>
    </citation>
    <scope>NUCLEOTIDE SEQUENCE [LARGE SCALE GENOMIC DNA]</scope>
    <source>
        <strain evidence="2">cv. Hale</strain>
    </source>
</reference>
<evidence type="ECO:0000313" key="2">
    <source>
        <dbReference type="Proteomes" id="UP000008311"/>
    </source>
</evidence>
<dbReference type="Proteomes" id="UP000008311">
    <property type="component" value="Unassembled WGS sequence"/>
</dbReference>
<evidence type="ECO:0000313" key="1">
    <source>
        <dbReference type="EMBL" id="EEF37771.1"/>
    </source>
</evidence>
<dbReference type="EMBL" id="EQ973941">
    <property type="protein sequence ID" value="EEF37771.1"/>
    <property type="molecule type" value="Genomic_DNA"/>
</dbReference>
<gene>
    <name evidence="1" type="ORF">RCOM_1211450</name>
</gene>
<dbReference type="AlphaFoldDB" id="B9SEZ4"/>
<proteinExistence type="predicted"/>